<dbReference type="PROSITE" id="PS01153">
    <property type="entry name" value="NOL1_NOP2_SUN"/>
    <property type="match status" value="1"/>
</dbReference>
<dbReference type="PANTHER" id="PTHR22807">
    <property type="entry name" value="NOP2 YEAST -RELATED NOL1/NOP2/FMU SUN DOMAIN-CONTAINING"/>
    <property type="match status" value="1"/>
</dbReference>
<name>A0A0H5SGT2_HERHM</name>
<dbReference type="InterPro" id="IPR049560">
    <property type="entry name" value="MeTrfase_RsmB-F_NOP2_cat"/>
</dbReference>
<dbReference type="Gene3D" id="3.40.50.150">
    <property type="entry name" value="Vaccinia Virus protein VP39"/>
    <property type="match status" value="1"/>
</dbReference>
<dbReference type="NCBIfam" id="TIGR00446">
    <property type="entry name" value="nop2p"/>
    <property type="match status" value="1"/>
</dbReference>
<evidence type="ECO:0000256" key="2">
    <source>
        <dbReference type="ARBA" id="ARBA00022490"/>
    </source>
</evidence>
<evidence type="ECO:0000256" key="5">
    <source>
        <dbReference type="ARBA" id="ARBA00022691"/>
    </source>
</evidence>
<evidence type="ECO:0000259" key="8">
    <source>
        <dbReference type="PROSITE" id="PS51686"/>
    </source>
</evidence>
<dbReference type="Gene3D" id="3.30.70.1170">
    <property type="entry name" value="Sun protein, domain 3"/>
    <property type="match status" value="1"/>
</dbReference>
<keyword evidence="4 7" id="KW-0808">Transferase</keyword>
<evidence type="ECO:0000256" key="1">
    <source>
        <dbReference type="ARBA" id="ARBA00007494"/>
    </source>
</evidence>
<evidence type="ECO:0000256" key="7">
    <source>
        <dbReference type="PROSITE-ProRule" id="PRU01023"/>
    </source>
</evidence>
<dbReference type="InterPro" id="IPR001678">
    <property type="entry name" value="MeTrfase_RsmB-F_NOP2_dom"/>
</dbReference>
<dbReference type="PRINTS" id="PR02008">
    <property type="entry name" value="RCMTFAMILY"/>
</dbReference>
<keyword evidence="3 7" id="KW-0489">Methyltransferase</keyword>
<feature type="active site" description="Nucleophile" evidence="7">
    <location>
        <position position="221"/>
    </location>
</feature>
<dbReference type="InterPro" id="IPR023267">
    <property type="entry name" value="RCMT"/>
</dbReference>
<dbReference type="GO" id="GO:0003723">
    <property type="term" value="F:RNA binding"/>
    <property type="evidence" value="ECO:0007669"/>
    <property type="project" value="UniProtKB-UniRule"/>
</dbReference>
<feature type="domain" description="SAM-dependent MTase RsmB/NOP-type" evidence="8">
    <location>
        <begin position="1"/>
        <end position="302"/>
    </location>
</feature>
<keyword evidence="2" id="KW-0963">Cytoplasm</keyword>
<feature type="binding site" evidence="7">
    <location>
        <position position="168"/>
    </location>
    <ligand>
        <name>S-adenosyl-L-methionine</name>
        <dbReference type="ChEBI" id="CHEBI:59789"/>
    </ligand>
</feature>
<dbReference type="Proteomes" id="UP000236497">
    <property type="component" value="Unassembled WGS sequence"/>
</dbReference>
<keyword evidence="10" id="KW-1185">Reference proteome</keyword>
<dbReference type="CDD" id="cd02440">
    <property type="entry name" value="AdoMet_MTases"/>
    <property type="match status" value="1"/>
</dbReference>
<dbReference type="GO" id="GO:0008173">
    <property type="term" value="F:RNA methyltransferase activity"/>
    <property type="evidence" value="ECO:0007669"/>
    <property type="project" value="InterPro"/>
</dbReference>
<evidence type="ECO:0000256" key="3">
    <source>
        <dbReference type="ARBA" id="ARBA00022603"/>
    </source>
</evidence>
<evidence type="ECO:0000256" key="4">
    <source>
        <dbReference type="ARBA" id="ARBA00022679"/>
    </source>
</evidence>
<accession>A0A0H5SGT2</accession>
<evidence type="ECO:0000256" key="6">
    <source>
        <dbReference type="ARBA" id="ARBA00022884"/>
    </source>
</evidence>
<dbReference type="InterPro" id="IPR031341">
    <property type="entry name" value="Methyltr_RsmF_N"/>
</dbReference>
<evidence type="ECO:0000313" key="9">
    <source>
        <dbReference type="EMBL" id="CRZ34255.1"/>
    </source>
</evidence>
<dbReference type="GO" id="GO:0001510">
    <property type="term" value="P:RNA methylation"/>
    <property type="evidence" value="ECO:0007669"/>
    <property type="project" value="InterPro"/>
</dbReference>
<keyword evidence="5 7" id="KW-0949">S-adenosyl-L-methionine</keyword>
<dbReference type="GO" id="GO:0006396">
    <property type="term" value="P:RNA processing"/>
    <property type="evidence" value="ECO:0007669"/>
    <property type="project" value="InterPro"/>
</dbReference>
<feature type="binding site" evidence="7">
    <location>
        <begin position="99"/>
        <end position="105"/>
    </location>
    <ligand>
        <name>S-adenosyl-L-methionine</name>
        <dbReference type="ChEBI" id="CHEBI:59789"/>
    </ligand>
</feature>
<dbReference type="Pfam" id="PF13636">
    <property type="entry name" value="Methyltranf_PUA"/>
    <property type="match status" value="1"/>
</dbReference>
<sequence>MRNLLGDEYEEYLKCYDKPHFGGIRVNTLKISPEEFENLCPFSIKKIPWVSNGYYYDINDQPARHPYYYAGLYYIQEPSAMTPASLLPVKPGEKVLDLCAAPGGKSTELGAKLKGKGLLVSNDISSSRAKALLKNIELFGISNAFVISESPNKLAEYFPEFFDKILVDAPCSGEGMFRKSPSIMQNWEQYGVDYYNKLQKEIIIHAARMLKPGGMMLYSTCTFSPEENEGTIAFLLKECPEFHVVEALPDAEERQRLGVSYDGFDFGKPEWVNGPEELKHCLRLWPHKINGEGHFIALLKKDDKTNDLNFDDTSKEDRKIPPKSKISLSDETVEFLKRIKPLSDVDILLKQNRFYIQQDRVYLIPEGFEEKKGLRTLRQGLFLGEMKKNRFEPSQALAMALKSSDYDQIIDLKSDNQDVIKYLKCETLTTEGRDGLNLVCVDGYPLGWGKLNKNVLKNMYLPGWRWM</sequence>
<dbReference type="GO" id="GO:0008757">
    <property type="term" value="F:S-adenosylmethionine-dependent methyltransferase activity"/>
    <property type="evidence" value="ECO:0007669"/>
    <property type="project" value="InterPro"/>
</dbReference>
<protein>
    <recommendedName>
        <fullName evidence="8">SAM-dependent MTase RsmB/NOP-type domain-containing protein</fullName>
    </recommendedName>
</protein>
<organism evidence="9 10">
    <name type="scientific">Herbinix hemicellulosilytica</name>
    <dbReference type="NCBI Taxonomy" id="1564487"/>
    <lineage>
        <taxon>Bacteria</taxon>
        <taxon>Bacillati</taxon>
        <taxon>Bacillota</taxon>
        <taxon>Clostridia</taxon>
        <taxon>Lachnospirales</taxon>
        <taxon>Lachnospiraceae</taxon>
        <taxon>Herbinix</taxon>
    </lineage>
</organism>
<dbReference type="InterPro" id="IPR031340">
    <property type="entry name" value="RsmF_methylt_CI"/>
</dbReference>
<dbReference type="Gene3D" id="2.30.130.60">
    <property type="match status" value="1"/>
</dbReference>
<dbReference type="SUPFAM" id="SSF53335">
    <property type="entry name" value="S-adenosyl-L-methionine-dependent methyltransferases"/>
    <property type="match status" value="1"/>
</dbReference>
<gene>
    <name evidence="9" type="ORF">HHT355_1053</name>
</gene>
<dbReference type="InterPro" id="IPR027391">
    <property type="entry name" value="Nol1_Nop2_Fmu_2"/>
</dbReference>
<dbReference type="Pfam" id="PF17125">
    <property type="entry name" value="Methyltr_RsmF_N"/>
    <property type="match status" value="1"/>
</dbReference>
<dbReference type="AlphaFoldDB" id="A0A0H5SGT2"/>
<dbReference type="Pfam" id="PF17126">
    <property type="entry name" value="RsmF_methylt_CI"/>
    <property type="match status" value="1"/>
</dbReference>
<dbReference type="PROSITE" id="PS51686">
    <property type="entry name" value="SAM_MT_RSMB_NOP"/>
    <property type="match status" value="1"/>
</dbReference>
<comment type="caution">
    <text evidence="7">Lacks conserved residue(s) required for the propagation of feature annotation.</text>
</comment>
<feature type="binding site" evidence="7">
    <location>
        <position position="123"/>
    </location>
    <ligand>
        <name>S-adenosyl-L-methionine</name>
        <dbReference type="ChEBI" id="CHEBI:59789"/>
    </ligand>
</feature>
<evidence type="ECO:0000313" key="10">
    <source>
        <dbReference type="Proteomes" id="UP000236497"/>
    </source>
</evidence>
<dbReference type="InterPro" id="IPR018314">
    <property type="entry name" value="RsmB/NOL1/NOP2-like_CS"/>
</dbReference>
<reference evidence="9 10" key="1">
    <citation type="submission" date="2015-06" db="EMBL/GenBank/DDBJ databases">
        <authorList>
            <person name="Wibberg Daniel"/>
        </authorList>
    </citation>
    <scope>NUCLEOTIDE SEQUENCE [LARGE SCALE GENOMIC DNA]</scope>
    <source>
        <strain evidence="9 10">T3/55T</strain>
    </source>
</reference>
<dbReference type="PANTHER" id="PTHR22807:SF30">
    <property type="entry name" value="28S RRNA (CYTOSINE(4447)-C(5))-METHYLTRANSFERASE-RELATED"/>
    <property type="match status" value="1"/>
</dbReference>
<dbReference type="InterPro" id="IPR029063">
    <property type="entry name" value="SAM-dependent_MTases_sf"/>
</dbReference>
<proteinExistence type="inferred from homology"/>
<comment type="similarity">
    <text evidence="1 7">Belongs to the class I-like SAM-binding methyltransferase superfamily. RsmB/NOP family.</text>
</comment>
<dbReference type="CDD" id="cd21147">
    <property type="entry name" value="RsmF_methylt_CTD1"/>
    <property type="match status" value="1"/>
</dbReference>
<dbReference type="Pfam" id="PF01189">
    <property type="entry name" value="Methyltr_RsmB-F"/>
    <property type="match status" value="1"/>
</dbReference>
<dbReference type="EMBL" id="CVTD020000015">
    <property type="protein sequence ID" value="CRZ34255.1"/>
    <property type="molecule type" value="Genomic_DNA"/>
</dbReference>
<dbReference type="InterPro" id="IPR011023">
    <property type="entry name" value="Nop2p"/>
</dbReference>
<keyword evidence="6 7" id="KW-0694">RNA-binding</keyword>